<dbReference type="Pfam" id="PF00512">
    <property type="entry name" value="HisKA"/>
    <property type="match status" value="1"/>
</dbReference>
<keyword evidence="7" id="KW-0472">Membrane</keyword>
<dbReference type="PROSITE" id="PS51257">
    <property type="entry name" value="PROKAR_LIPOPROTEIN"/>
    <property type="match status" value="1"/>
</dbReference>
<dbReference type="SUPFAM" id="SSF55874">
    <property type="entry name" value="ATPase domain of HSP90 chaperone/DNA topoisomerase II/histidine kinase"/>
    <property type="match status" value="1"/>
</dbReference>
<dbReference type="PROSITE" id="PS50109">
    <property type="entry name" value="HIS_KIN"/>
    <property type="match status" value="1"/>
</dbReference>
<dbReference type="SMART" id="SM00387">
    <property type="entry name" value="HATPase_c"/>
    <property type="match status" value="1"/>
</dbReference>
<dbReference type="SUPFAM" id="SSF47384">
    <property type="entry name" value="Homodimeric domain of signal transducing histidine kinase"/>
    <property type="match status" value="1"/>
</dbReference>
<evidence type="ECO:0000313" key="9">
    <source>
        <dbReference type="EMBL" id="MBP0445472.1"/>
    </source>
</evidence>
<keyword evidence="7" id="KW-1133">Transmembrane helix</keyword>
<keyword evidence="10" id="KW-1185">Reference proteome</keyword>
<keyword evidence="7" id="KW-0812">Transmembrane</keyword>
<keyword evidence="6" id="KW-0902">Two-component regulatory system</keyword>
<organism evidence="9 10">
    <name type="scientific">Pararoseomonas baculiformis</name>
    <dbReference type="NCBI Taxonomy" id="2820812"/>
    <lineage>
        <taxon>Bacteria</taxon>
        <taxon>Pseudomonadati</taxon>
        <taxon>Pseudomonadota</taxon>
        <taxon>Alphaproteobacteria</taxon>
        <taxon>Acetobacterales</taxon>
        <taxon>Acetobacteraceae</taxon>
        <taxon>Pararoseomonas</taxon>
    </lineage>
</organism>
<dbReference type="Gene3D" id="1.10.287.130">
    <property type="match status" value="1"/>
</dbReference>
<comment type="catalytic activity">
    <reaction evidence="1">
        <text>ATP + protein L-histidine = ADP + protein N-phospho-L-histidine.</text>
        <dbReference type="EC" id="2.7.13.3"/>
    </reaction>
</comment>
<dbReference type="InterPro" id="IPR004358">
    <property type="entry name" value="Sig_transdc_His_kin-like_C"/>
</dbReference>
<dbReference type="PANTHER" id="PTHR43711">
    <property type="entry name" value="TWO-COMPONENT HISTIDINE KINASE"/>
    <property type="match status" value="1"/>
</dbReference>
<evidence type="ECO:0000256" key="4">
    <source>
        <dbReference type="ARBA" id="ARBA00022679"/>
    </source>
</evidence>
<dbReference type="Proteomes" id="UP000681594">
    <property type="component" value="Unassembled WGS sequence"/>
</dbReference>
<feature type="transmembrane region" description="Helical" evidence="7">
    <location>
        <begin position="12"/>
        <end position="30"/>
    </location>
</feature>
<keyword evidence="5 9" id="KW-0418">Kinase</keyword>
<dbReference type="EC" id="2.7.13.3" evidence="2"/>
<feature type="domain" description="Histidine kinase" evidence="8">
    <location>
        <begin position="231"/>
        <end position="446"/>
    </location>
</feature>
<evidence type="ECO:0000256" key="1">
    <source>
        <dbReference type="ARBA" id="ARBA00000085"/>
    </source>
</evidence>
<dbReference type="InterPro" id="IPR003661">
    <property type="entry name" value="HisK_dim/P_dom"/>
</dbReference>
<evidence type="ECO:0000256" key="7">
    <source>
        <dbReference type="SAM" id="Phobius"/>
    </source>
</evidence>
<dbReference type="EMBL" id="JAGIZB010000010">
    <property type="protein sequence ID" value="MBP0445472.1"/>
    <property type="molecule type" value="Genomic_DNA"/>
</dbReference>
<proteinExistence type="predicted"/>
<dbReference type="GO" id="GO:0016301">
    <property type="term" value="F:kinase activity"/>
    <property type="evidence" value="ECO:0007669"/>
    <property type="project" value="UniProtKB-KW"/>
</dbReference>
<gene>
    <name evidence="9" type="ORF">J8J14_11855</name>
</gene>
<feature type="transmembrane region" description="Helical" evidence="7">
    <location>
        <begin position="179"/>
        <end position="202"/>
    </location>
</feature>
<sequence length="456" mass="48894">MKRLAAGIRRRGGPLLAGLAVVSCVVFFALGCQRLIYVERDLQVQVGENLVWELGHTQIEAVRLLDTAGRRLAGNPAVGPDEMALRFNVLAVRIGALREGVLARRLARVEALEAVRAHARAILALRSDIVALAPGDAGTEGVLRAAVEPLVATLRRISNQEMLSDLQQITRMEEERQRVLRQLAFCGLGIVASGVVLVGFLVQGWRAAIRAEASLLRERELGRLYRGFVSVVSHQFRTPLAIIDSSAQRMARRGDAMNAEEIVARTGRIRDAARRLVRLMESTLNAARLEAGELTPNARECDLALLVAELCAVQAEAEPAACLDVKVDALPVLRCDPALVEQAVANLLSNAVKYSPPGSPVEVRGWTGPGGAAVLSIRDRGLGVPAEELPHLFGRFYRASNVQSMPGTGIGLAFARQVARLHDGDITVASRAGEGATFTLRLQSMPPAAALAAQAA</sequence>
<reference evidence="9 10" key="1">
    <citation type="submission" date="2021-03" db="EMBL/GenBank/DDBJ databases">
        <authorList>
            <person name="So Y."/>
        </authorList>
    </citation>
    <scope>NUCLEOTIDE SEQUENCE [LARGE SCALE GENOMIC DNA]</scope>
    <source>
        <strain evidence="9 10">SSH11</strain>
    </source>
</reference>
<dbReference type="RefSeq" id="WP_209379722.1">
    <property type="nucleotide sequence ID" value="NZ_JAGIZB010000010.1"/>
</dbReference>
<dbReference type="InterPro" id="IPR050736">
    <property type="entry name" value="Sensor_HK_Regulatory"/>
</dbReference>
<dbReference type="PRINTS" id="PR00344">
    <property type="entry name" value="BCTRLSENSOR"/>
</dbReference>
<dbReference type="InterPro" id="IPR036890">
    <property type="entry name" value="HATPase_C_sf"/>
</dbReference>
<comment type="caution">
    <text evidence="9">The sequence shown here is derived from an EMBL/GenBank/DDBJ whole genome shotgun (WGS) entry which is preliminary data.</text>
</comment>
<dbReference type="SMART" id="SM00388">
    <property type="entry name" value="HisKA"/>
    <property type="match status" value="1"/>
</dbReference>
<evidence type="ECO:0000256" key="2">
    <source>
        <dbReference type="ARBA" id="ARBA00012438"/>
    </source>
</evidence>
<dbReference type="InterPro" id="IPR036097">
    <property type="entry name" value="HisK_dim/P_sf"/>
</dbReference>
<keyword evidence="4" id="KW-0808">Transferase</keyword>
<keyword evidence="3" id="KW-0597">Phosphoprotein</keyword>
<dbReference type="Gene3D" id="3.30.565.10">
    <property type="entry name" value="Histidine kinase-like ATPase, C-terminal domain"/>
    <property type="match status" value="1"/>
</dbReference>
<dbReference type="Pfam" id="PF02518">
    <property type="entry name" value="HATPase_c"/>
    <property type="match status" value="1"/>
</dbReference>
<dbReference type="CDD" id="cd00082">
    <property type="entry name" value="HisKA"/>
    <property type="match status" value="1"/>
</dbReference>
<protein>
    <recommendedName>
        <fullName evidence="2">histidine kinase</fullName>
        <ecNumber evidence="2">2.7.13.3</ecNumber>
    </recommendedName>
</protein>
<evidence type="ECO:0000256" key="3">
    <source>
        <dbReference type="ARBA" id="ARBA00022553"/>
    </source>
</evidence>
<dbReference type="PANTHER" id="PTHR43711:SF1">
    <property type="entry name" value="HISTIDINE KINASE 1"/>
    <property type="match status" value="1"/>
</dbReference>
<dbReference type="InterPro" id="IPR003594">
    <property type="entry name" value="HATPase_dom"/>
</dbReference>
<evidence type="ECO:0000256" key="6">
    <source>
        <dbReference type="ARBA" id="ARBA00023012"/>
    </source>
</evidence>
<dbReference type="InterPro" id="IPR005467">
    <property type="entry name" value="His_kinase_dom"/>
</dbReference>
<accession>A0ABS4AEM5</accession>
<evidence type="ECO:0000256" key="5">
    <source>
        <dbReference type="ARBA" id="ARBA00022777"/>
    </source>
</evidence>
<evidence type="ECO:0000259" key="8">
    <source>
        <dbReference type="PROSITE" id="PS50109"/>
    </source>
</evidence>
<evidence type="ECO:0000313" key="10">
    <source>
        <dbReference type="Proteomes" id="UP000681594"/>
    </source>
</evidence>
<name>A0ABS4AEM5_9PROT</name>